<keyword evidence="6" id="KW-0488">Methylation</keyword>
<evidence type="ECO:0000256" key="15">
    <source>
        <dbReference type="ARBA" id="ARBA00023204"/>
    </source>
</evidence>
<evidence type="ECO:0000256" key="10">
    <source>
        <dbReference type="ARBA" id="ARBA00022705"/>
    </source>
</evidence>
<dbReference type="InterPro" id="IPR027421">
    <property type="entry name" value="DNA_pol_lamdba_lyase_dom_sf"/>
</dbReference>
<dbReference type="PANTHER" id="PTHR11276:SF28">
    <property type="entry name" value="DNA POLYMERASE LAMBDA"/>
    <property type="match status" value="1"/>
</dbReference>
<dbReference type="SMART" id="SM00278">
    <property type="entry name" value="HhH1"/>
    <property type="match status" value="3"/>
</dbReference>
<keyword evidence="13" id="KW-0239">DNA-directed DNA polymerase</keyword>
<dbReference type="GO" id="GO:0003887">
    <property type="term" value="F:DNA-directed DNA polymerase activity"/>
    <property type="evidence" value="ECO:0007669"/>
    <property type="project" value="UniProtKB-KW"/>
</dbReference>
<dbReference type="EC" id="2.7.7.7" evidence="3"/>
<dbReference type="GO" id="GO:0140078">
    <property type="term" value="F:class I DNA-(apurinic or apyrimidinic site) endonuclease activity"/>
    <property type="evidence" value="ECO:0007669"/>
    <property type="project" value="UniProtKB-EC"/>
</dbReference>
<dbReference type="AlphaFoldDB" id="X1BX79"/>
<feature type="domain" description="Helix-hairpin-helix DNA-binding motif class 1" evidence="22">
    <location>
        <begin position="71"/>
        <end position="90"/>
    </location>
</feature>
<evidence type="ECO:0000256" key="12">
    <source>
        <dbReference type="ARBA" id="ARBA00022843"/>
    </source>
</evidence>
<evidence type="ECO:0000256" key="20">
    <source>
        <dbReference type="ARBA" id="ARBA00045548"/>
    </source>
</evidence>
<keyword evidence="8" id="KW-0808">Transferase</keyword>
<keyword evidence="15" id="KW-0234">DNA repair</keyword>
<evidence type="ECO:0000256" key="6">
    <source>
        <dbReference type="ARBA" id="ARBA00022481"/>
    </source>
</evidence>
<dbReference type="SMART" id="SM00483">
    <property type="entry name" value="POLXc"/>
    <property type="match status" value="1"/>
</dbReference>
<evidence type="ECO:0000256" key="17">
    <source>
        <dbReference type="ARBA" id="ARBA00035726"/>
    </source>
</evidence>
<dbReference type="SUPFAM" id="SSF81301">
    <property type="entry name" value="Nucleotidyltransferase"/>
    <property type="match status" value="1"/>
</dbReference>
<evidence type="ECO:0000256" key="1">
    <source>
        <dbReference type="ARBA" id="ARBA00001946"/>
    </source>
</evidence>
<dbReference type="EMBL" id="BART01018673">
    <property type="protein sequence ID" value="GAG76766.1"/>
    <property type="molecule type" value="Genomic_DNA"/>
</dbReference>
<name>X1BX79_9ZZZZ</name>
<dbReference type="Gene3D" id="3.30.460.10">
    <property type="entry name" value="Beta Polymerase, domain 2"/>
    <property type="match status" value="1"/>
</dbReference>
<feature type="non-terminal residue" evidence="24">
    <location>
        <position position="295"/>
    </location>
</feature>
<dbReference type="Gene3D" id="3.30.210.10">
    <property type="entry name" value="DNA polymerase, thumb domain"/>
    <property type="match status" value="1"/>
</dbReference>
<dbReference type="Gene3D" id="1.10.150.20">
    <property type="entry name" value="5' to 3' exonuclease, C-terminal subdomain"/>
    <property type="match status" value="1"/>
</dbReference>
<dbReference type="InterPro" id="IPR010996">
    <property type="entry name" value="HHH_MUS81"/>
</dbReference>
<dbReference type="InterPro" id="IPR037160">
    <property type="entry name" value="DNA_Pol_thumb_sf"/>
</dbReference>
<dbReference type="Gene3D" id="1.10.150.110">
    <property type="entry name" value="DNA polymerase beta, N-terminal domain-like"/>
    <property type="match status" value="1"/>
</dbReference>
<dbReference type="SUPFAM" id="SSF47802">
    <property type="entry name" value="DNA polymerase beta, N-terminal domain-like"/>
    <property type="match status" value="1"/>
</dbReference>
<dbReference type="GO" id="GO:0006281">
    <property type="term" value="P:DNA repair"/>
    <property type="evidence" value="ECO:0007669"/>
    <property type="project" value="UniProtKB-KW"/>
</dbReference>
<dbReference type="InterPro" id="IPR002054">
    <property type="entry name" value="DNA-dir_DNA_pol_X"/>
</dbReference>
<evidence type="ECO:0000259" key="22">
    <source>
        <dbReference type="SMART" id="SM00278"/>
    </source>
</evidence>
<comment type="caution">
    <text evidence="24">The sequence shown here is derived from an EMBL/GenBank/DDBJ whole genome shotgun (WGS) entry which is preliminary data.</text>
</comment>
<comment type="cofactor">
    <cofactor evidence="1">
        <name>Mg(2+)</name>
        <dbReference type="ChEBI" id="CHEBI:18420"/>
    </cofactor>
</comment>
<evidence type="ECO:0000256" key="19">
    <source>
        <dbReference type="ARBA" id="ARBA00044678"/>
    </source>
</evidence>
<dbReference type="InterPro" id="IPR022312">
    <property type="entry name" value="DNA_pol_X"/>
</dbReference>
<reference evidence="24" key="1">
    <citation type="journal article" date="2014" name="Front. Microbiol.">
        <title>High frequency of phylogenetically diverse reductive dehalogenase-homologous genes in deep subseafloor sedimentary metagenomes.</title>
        <authorList>
            <person name="Kawai M."/>
            <person name="Futagami T."/>
            <person name="Toyoda A."/>
            <person name="Takaki Y."/>
            <person name="Nishi S."/>
            <person name="Hori S."/>
            <person name="Arai W."/>
            <person name="Tsubouchi T."/>
            <person name="Morono Y."/>
            <person name="Uchiyama I."/>
            <person name="Ito T."/>
            <person name="Fujiyama A."/>
            <person name="Inagaki F."/>
            <person name="Takami H."/>
        </authorList>
    </citation>
    <scope>NUCLEOTIDE SEQUENCE</scope>
    <source>
        <strain evidence="24">Expedition CK06-06</strain>
    </source>
</reference>
<dbReference type="Pfam" id="PF14716">
    <property type="entry name" value="HHH_8"/>
    <property type="match status" value="1"/>
</dbReference>
<evidence type="ECO:0000256" key="11">
    <source>
        <dbReference type="ARBA" id="ARBA00022763"/>
    </source>
</evidence>
<evidence type="ECO:0000256" key="2">
    <source>
        <dbReference type="ARBA" id="ARBA00004496"/>
    </source>
</evidence>
<evidence type="ECO:0000256" key="14">
    <source>
        <dbReference type="ARBA" id="ARBA00023053"/>
    </source>
</evidence>
<evidence type="ECO:0000256" key="7">
    <source>
        <dbReference type="ARBA" id="ARBA00022634"/>
    </source>
</evidence>
<keyword evidence="7" id="KW-0237">DNA synthesis</keyword>
<dbReference type="InterPro" id="IPR029398">
    <property type="entry name" value="PolB_thumb"/>
</dbReference>
<dbReference type="InterPro" id="IPR003583">
    <property type="entry name" value="Hlx-hairpin-Hlx_DNA-bd_motif"/>
</dbReference>
<dbReference type="EC" id="4.2.99.18" evidence="4"/>
<evidence type="ECO:0000256" key="16">
    <source>
        <dbReference type="ARBA" id="ARBA00035717"/>
    </source>
</evidence>
<gene>
    <name evidence="24" type="ORF">S01H4_35177</name>
</gene>
<dbReference type="CDD" id="cd00141">
    <property type="entry name" value="NT_POLXc"/>
    <property type="match status" value="1"/>
</dbReference>
<feature type="domain" description="DNA-directed DNA polymerase X" evidence="23">
    <location>
        <begin position="20"/>
        <end position="294"/>
    </location>
</feature>
<evidence type="ECO:0000256" key="18">
    <source>
        <dbReference type="ARBA" id="ARBA00044632"/>
    </source>
</evidence>
<evidence type="ECO:0000259" key="23">
    <source>
        <dbReference type="SMART" id="SM00483"/>
    </source>
</evidence>
<keyword evidence="11" id="KW-0227">DNA damage</keyword>
<keyword evidence="12" id="KW-0832">Ubl conjugation</keyword>
<comment type="function">
    <text evidence="20">Repair polymerase that plays a key role in base-excision repair. During this process, the damaged base is excised by specific DNA glycosylases, the DNA backbone is nicked at the abasic site by an apurinic/apyrimidic (AP) endonuclease, and POLB removes 5'-deoxyribose-phosphate from the preincised AP site acting as a 5'-deoxyribose-phosphate lyase (5'-dRP lyase); through its DNA polymerase activity, it adds one nucleotide to the 3' end of the arising single-nucleotide gap. Conducts 'gap-filling' DNA synthesis in a stepwise distributive fashion rather than in a processive fashion as for other DNA polymerases. It is also able to cleave sugar-phosphate bonds 3' to an intact AP site, acting as an AP lyase.</text>
</comment>
<dbReference type="InterPro" id="IPR043519">
    <property type="entry name" value="NT_sf"/>
</dbReference>
<comment type="subcellular location">
    <subcellularLocation>
        <location evidence="2">Cytoplasm</location>
    </subcellularLocation>
</comment>
<dbReference type="Pfam" id="PF14791">
    <property type="entry name" value="DNA_pol_B_thumb"/>
    <property type="match status" value="1"/>
</dbReference>
<comment type="catalytic activity">
    <reaction evidence="19">
        <text>a 5'-end 2'-deoxyribose-2'-deoxyribonucleotide-DNA = (2E,4S)-4-hydroxypenten-2-al-5-phosphate + a 5'-end 5'-phospho-2'-deoxyribonucleoside-DNA + H(+)</text>
        <dbReference type="Rhea" id="RHEA:76255"/>
        <dbReference type="Rhea" id="RHEA-COMP:13180"/>
        <dbReference type="Rhea" id="RHEA-COMP:18657"/>
        <dbReference type="ChEBI" id="CHEBI:15378"/>
        <dbReference type="ChEBI" id="CHEBI:136412"/>
        <dbReference type="ChEBI" id="CHEBI:195194"/>
        <dbReference type="ChEBI" id="CHEBI:195195"/>
    </reaction>
</comment>
<evidence type="ECO:0000256" key="5">
    <source>
        <dbReference type="ARBA" id="ARBA00020020"/>
    </source>
</evidence>
<keyword evidence="14" id="KW-0915">Sodium</keyword>
<keyword evidence="9" id="KW-0548">Nucleotidyltransferase</keyword>
<evidence type="ECO:0000256" key="13">
    <source>
        <dbReference type="ARBA" id="ARBA00022932"/>
    </source>
</evidence>
<feature type="domain" description="Helix-hairpin-helix DNA-binding motif class 1" evidence="22">
    <location>
        <begin position="111"/>
        <end position="130"/>
    </location>
</feature>
<dbReference type="PANTHER" id="PTHR11276">
    <property type="entry name" value="DNA POLYMERASE TYPE-X FAMILY MEMBER"/>
    <property type="match status" value="1"/>
</dbReference>
<dbReference type="GO" id="GO:0003677">
    <property type="term" value="F:DNA binding"/>
    <property type="evidence" value="ECO:0007669"/>
    <property type="project" value="InterPro"/>
</dbReference>
<evidence type="ECO:0000256" key="8">
    <source>
        <dbReference type="ARBA" id="ARBA00022679"/>
    </source>
</evidence>
<protein>
    <recommendedName>
        <fullName evidence="5">DNA polymerase beta</fullName>
        <ecNumber evidence="3">2.7.7.7</ecNumber>
        <ecNumber evidence="4">4.2.99.18</ecNumber>
    </recommendedName>
    <alternativeName>
        <fullName evidence="16">5'-deoxyribose-phosphate lyase</fullName>
    </alternativeName>
    <alternativeName>
        <fullName evidence="17">AP lyase</fullName>
    </alternativeName>
</protein>
<feature type="non-terminal residue" evidence="24">
    <location>
        <position position="1"/>
    </location>
</feature>
<dbReference type="GO" id="GO:0005737">
    <property type="term" value="C:cytoplasm"/>
    <property type="evidence" value="ECO:0007669"/>
    <property type="project" value="UniProtKB-SubCell"/>
</dbReference>
<comment type="catalytic activity">
    <reaction evidence="18">
        <text>2'-deoxyribonucleotide-(2'-deoxyribose 5'-phosphate)-2'-deoxyribonucleotide-DNA = a 3'-end 2'-deoxyribonucleotide-(2,3-dehydro-2,3-deoxyribose 5'-phosphate)-DNA + a 5'-end 5'-phospho-2'-deoxyribonucleoside-DNA + H(+)</text>
        <dbReference type="Rhea" id="RHEA:66592"/>
        <dbReference type="Rhea" id="RHEA-COMP:13180"/>
        <dbReference type="Rhea" id="RHEA-COMP:16897"/>
        <dbReference type="Rhea" id="RHEA-COMP:17067"/>
        <dbReference type="ChEBI" id="CHEBI:15378"/>
        <dbReference type="ChEBI" id="CHEBI:136412"/>
        <dbReference type="ChEBI" id="CHEBI:157695"/>
        <dbReference type="ChEBI" id="CHEBI:167181"/>
        <dbReference type="EC" id="4.2.99.18"/>
    </reaction>
</comment>
<dbReference type="PRINTS" id="PR00870">
    <property type="entry name" value="DNAPOLXBETA"/>
</dbReference>
<evidence type="ECO:0000256" key="21">
    <source>
        <dbReference type="ARBA" id="ARBA00049244"/>
    </source>
</evidence>
<evidence type="ECO:0000313" key="24">
    <source>
        <dbReference type="EMBL" id="GAG76766.1"/>
    </source>
</evidence>
<evidence type="ECO:0000256" key="4">
    <source>
        <dbReference type="ARBA" id="ARBA00012720"/>
    </source>
</evidence>
<evidence type="ECO:0000256" key="9">
    <source>
        <dbReference type="ARBA" id="ARBA00022695"/>
    </source>
</evidence>
<comment type="catalytic activity">
    <reaction evidence="21">
        <text>DNA(n) + a 2'-deoxyribonucleoside 5'-triphosphate = DNA(n+1) + diphosphate</text>
        <dbReference type="Rhea" id="RHEA:22508"/>
        <dbReference type="Rhea" id="RHEA-COMP:17339"/>
        <dbReference type="Rhea" id="RHEA-COMP:17340"/>
        <dbReference type="ChEBI" id="CHEBI:33019"/>
        <dbReference type="ChEBI" id="CHEBI:61560"/>
        <dbReference type="ChEBI" id="CHEBI:173112"/>
        <dbReference type="EC" id="2.7.7.7"/>
    </reaction>
</comment>
<keyword evidence="10" id="KW-0235">DNA replication</keyword>
<dbReference type="Pfam" id="PF14520">
    <property type="entry name" value="HHH_5"/>
    <property type="match status" value="1"/>
</dbReference>
<evidence type="ECO:0000256" key="3">
    <source>
        <dbReference type="ARBA" id="ARBA00012417"/>
    </source>
</evidence>
<dbReference type="InterPro" id="IPR002008">
    <property type="entry name" value="DNA_pol_X_beta-like"/>
</dbReference>
<organism evidence="24">
    <name type="scientific">marine sediment metagenome</name>
    <dbReference type="NCBI Taxonomy" id="412755"/>
    <lineage>
        <taxon>unclassified sequences</taxon>
        <taxon>metagenomes</taxon>
        <taxon>ecological metagenomes</taxon>
    </lineage>
</organism>
<proteinExistence type="predicted"/>
<feature type="domain" description="Helix-hairpin-helix DNA-binding motif class 1" evidence="22">
    <location>
        <begin position="146"/>
        <end position="165"/>
    </location>
</feature>
<sequence length="295" mass="33479">IIAQTESFSMSVCSILDSYTKNFPSINNLSVFYQELIDIKGEIFFKTRAYRIAAQNIEVLTEDIEVLARENRLKNINGVGEALSLKIKELFETGKIQYYEKLKKEIPKGVLELLDISGLGPKKVSILFNTLNISNIEHLKKACIEGKLRNLDGFGEITERNILRGISLKEKTSGRILLNIAYETGEKYISYLNKYDKIDKISIAGSFRRMKETIGDLDLIASSNSPHKVMEYFIKYPKVKRILLRGNTKTSVLLENNIQVDLRVIEDKSFGAALQYFTGSKEHNVKIRGIANKKG</sequence>
<accession>X1BX79</accession>